<dbReference type="EMBL" id="NWBP01000001">
    <property type="protein sequence ID" value="PCC84035.1"/>
    <property type="molecule type" value="Genomic_DNA"/>
</dbReference>
<evidence type="ECO:0000256" key="7">
    <source>
        <dbReference type="ARBA" id="ARBA00022679"/>
    </source>
</evidence>
<dbReference type="SUPFAM" id="SSF53697">
    <property type="entry name" value="SIS domain"/>
    <property type="match status" value="1"/>
</dbReference>
<keyword evidence="7 10" id="KW-0808">Transferase</keyword>
<reference evidence="13 14" key="1">
    <citation type="submission" date="2017-09" db="EMBL/GenBank/DDBJ databases">
        <title>Draft Genome Sequence of Corynebacterium accolens AH4003.</title>
        <authorList>
            <person name="Chen Y."/>
            <person name="Oosthuysen W.F."/>
            <person name="Kelley S."/>
            <person name="Horswill A."/>
        </authorList>
    </citation>
    <scope>NUCLEOTIDE SEQUENCE [LARGE SCALE GENOMIC DNA]</scope>
    <source>
        <strain evidence="13 14">AH4003</strain>
    </source>
</reference>
<feature type="domain" description="Glutamine amidotransferase type-2" evidence="11">
    <location>
        <begin position="2"/>
        <end position="228"/>
    </location>
</feature>
<dbReference type="HAMAP" id="MF_00164">
    <property type="entry name" value="GlmS"/>
    <property type="match status" value="1"/>
</dbReference>
<evidence type="ECO:0000259" key="12">
    <source>
        <dbReference type="PROSITE" id="PS51464"/>
    </source>
</evidence>
<evidence type="ECO:0000256" key="3">
    <source>
        <dbReference type="ARBA" id="ARBA00012916"/>
    </source>
</evidence>
<dbReference type="CDD" id="cd05009">
    <property type="entry name" value="SIS_GlmS_GlmD_2"/>
    <property type="match status" value="1"/>
</dbReference>
<feature type="domain" description="SIS" evidence="12">
    <location>
        <begin position="295"/>
        <end position="435"/>
    </location>
</feature>
<dbReference type="GO" id="GO:0097367">
    <property type="term" value="F:carbohydrate derivative binding"/>
    <property type="evidence" value="ECO:0007669"/>
    <property type="project" value="InterPro"/>
</dbReference>
<dbReference type="NCBIfam" id="TIGR01135">
    <property type="entry name" value="glmS"/>
    <property type="match status" value="1"/>
</dbReference>
<dbReference type="InterPro" id="IPR046348">
    <property type="entry name" value="SIS_dom_sf"/>
</dbReference>
<dbReference type="GO" id="GO:0004360">
    <property type="term" value="F:glutamine-fructose-6-phosphate transaminase (isomerizing) activity"/>
    <property type="evidence" value="ECO:0007669"/>
    <property type="project" value="UniProtKB-UniRule"/>
</dbReference>
<dbReference type="GO" id="GO:0005975">
    <property type="term" value="P:carbohydrate metabolic process"/>
    <property type="evidence" value="ECO:0007669"/>
    <property type="project" value="UniProtKB-UniRule"/>
</dbReference>
<organism evidence="13 14">
    <name type="scientific">Corynebacterium accolens</name>
    <dbReference type="NCBI Taxonomy" id="38284"/>
    <lineage>
        <taxon>Bacteria</taxon>
        <taxon>Bacillati</taxon>
        <taxon>Actinomycetota</taxon>
        <taxon>Actinomycetes</taxon>
        <taxon>Mycobacteriales</taxon>
        <taxon>Corynebacteriaceae</taxon>
        <taxon>Corynebacterium</taxon>
    </lineage>
</organism>
<dbReference type="CDD" id="cd05008">
    <property type="entry name" value="SIS_GlmS_GlmD_1"/>
    <property type="match status" value="1"/>
</dbReference>
<dbReference type="Gene3D" id="3.60.20.10">
    <property type="entry name" value="Glutamine Phosphoribosylpyrophosphate, subunit 1, domain 1"/>
    <property type="match status" value="1"/>
</dbReference>
<dbReference type="Gene3D" id="3.40.50.10490">
    <property type="entry name" value="Glucose-6-phosphate isomerase like protein, domain 1"/>
    <property type="match status" value="2"/>
</dbReference>
<dbReference type="GO" id="GO:0006487">
    <property type="term" value="P:protein N-linked glycosylation"/>
    <property type="evidence" value="ECO:0007669"/>
    <property type="project" value="TreeGrafter"/>
</dbReference>
<evidence type="ECO:0000256" key="9">
    <source>
        <dbReference type="ARBA" id="ARBA00022962"/>
    </source>
</evidence>
<dbReference type="NCBIfam" id="NF001484">
    <property type="entry name" value="PRK00331.1"/>
    <property type="match status" value="1"/>
</dbReference>
<sequence length="623" mass="67313">MCGIVGYVGHASSGREYYALDVVLEGLRRLEYRGYDSAGVAMYVDGEINWRKKAGKVAALEAEIASRPLQDSVLGIGHTRWATHGGPTDLNAHPHVVDGGKLAVVHNGIIENFAELKAELTSKGYNFVSETDTEVAATLLGDIFHNEAAGDLTKAMQLTGKRLEGAFTLLAIHSEQADRIVAARRDSPLVIGLGEGENFLGSDVSGFIDYTKSAVEMENDQVVTITADEVSITDYEGNAAQGKPFEIMWDAAAAEKGGFNSFMEKEIHDQPAAVRDTLLGRFDGQGKLTLDEVHIDETVLKSIDKIIVIACGTAAYAGHVARYAIEHWCRIPTEVELAHEFRYRDPIVNEKTLVVALSQSGETMDTLMAVRHARQQGAKVIAICNTQGSSIPREADAALYTHAGPEIAVASTKAFLAQITATYLLGLYLAQLRGNMFADEVNAVLQELRDMPEKVQAVIDNEKQVTDLANSMQNAESVLFLGRHVGFPVALEGALKLKEIAYLHAEGFAAGELKHGPIALIEEGQPVFVIVPSPRGRDSLHSKVVSNIQEIRARGAITIVIAEEGDDAVEAYANHVIRIPQSPTLMQPLLATVPLQIFACGVATAKGYDVDQPRNLAKSVTVE</sequence>
<evidence type="ECO:0000256" key="2">
    <source>
        <dbReference type="ARBA" id="ARBA00004496"/>
    </source>
</evidence>
<dbReference type="InterPro" id="IPR017932">
    <property type="entry name" value="GATase_2_dom"/>
</dbReference>
<dbReference type="Pfam" id="PF01380">
    <property type="entry name" value="SIS"/>
    <property type="match status" value="2"/>
</dbReference>
<keyword evidence="6 10" id="KW-0032">Aminotransferase</keyword>
<dbReference type="CDD" id="cd00714">
    <property type="entry name" value="GFAT"/>
    <property type="match status" value="1"/>
</dbReference>
<comment type="function">
    <text evidence="10">Catalyzes the first step in hexosamine metabolism, converting fructose-6P into glucosamine-6P using glutamine as a nitrogen source.</text>
</comment>
<dbReference type="FunFam" id="3.40.50.10490:FF:000001">
    <property type="entry name" value="Glutamine--fructose-6-phosphate aminotransferase [isomerizing]"/>
    <property type="match status" value="1"/>
</dbReference>
<evidence type="ECO:0000256" key="4">
    <source>
        <dbReference type="ARBA" id="ARBA00016090"/>
    </source>
</evidence>
<dbReference type="InterPro" id="IPR035490">
    <property type="entry name" value="GlmS/FrlB_SIS"/>
</dbReference>
<dbReference type="InterPro" id="IPR047084">
    <property type="entry name" value="GFAT_N"/>
</dbReference>
<dbReference type="AlphaFoldDB" id="A0A2A4AJV4"/>
<dbReference type="FunFam" id="3.60.20.10:FF:000006">
    <property type="entry name" value="Glutamine--fructose-6-phosphate aminotransferase [isomerizing]"/>
    <property type="match status" value="1"/>
</dbReference>
<evidence type="ECO:0000256" key="10">
    <source>
        <dbReference type="HAMAP-Rule" id="MF_00164"/>
    </source>
</evidence>
<accession>A0A2A4AJV4</accession>
<dbReference type="PROSITE" id="PS51464">
    <property type="entry name" value="SIS"/>
    <property type="match status" value="2"/>
</dbReference>
<proteinExistence type="inferred from homology"/>
<dbReference type="EC" id="2.6.1.16" evidence="3 10"/>
<dbReference type="GO" id="GO:0006002">
    <property type="term" value="P:fructose 6-phosphate metabolic process"/>
    <property type="evidence" value="ECO:0007669"/>
    <property type="project" value="TreeGrafter"/>
</dbReference>
<feature type="active site" description="For Fru-6P isomerization activity" evidence="10">
    <location>
        <position position="618"/>
    </location>
</feature>
<keyword evidence="5 10" id="KW-0963">Cytoplasm</keyword>
<protein>
    <recommendedName>
        <fullName evidence="4 10">Glutamine--fructose-6-phosphate aminotransferase [isomerizing]</fullName>
        <ecNumber evidence="3 10">2.6.1.16</ecNumber>
    </recommendedName>
    <alternativeName>
        <fullName evidence="10">D-fructose-6-phosphate amidotransferase</fullName>
    </alternativeName>
    <alternativeName>
        <fullName evidence="10">GFAT</fullName>
    </alternativeName>
    <alternativeName>
        <fullName evidence="10">Glucosamine-6-phosphate synthase</fullName>
    </alternativeName>
    <alternativeName>
        <fullName evidence="10">Hexosephosphate aminotransferase</fullName>
    </alternativeName>
    <alternativeName>
        <fullName evidence="10">L-glutamine--D-fructose-6-phosphate amidotransferase</fullName>
    </alternativeName>
</protein>
<dbReference type="InterPro" id="IPR035466">
    <property type="entry name" value="GlmS/AgaS_SIS"/>
</dbReference>
<dbReference type="InterPro" id="IPR029055">
    <property type="entry name" value="Ntn_hydrolases_N"/>
</dbReference>
<evidence type="ECO:0000256" key="5">
    <source>
        <dbReference type="ARBA" id="ARBA00022490"/>
    </source>
</evidence>
<dbReference type="InterPro" id="IPR001347">
    <property type="entry name" value="SIS_dom"/>
</dbReference>
<feature type="domain" description="SIS" evidence="12">
    <location>
        <begin position="468"/>
        <end position="613"/>
    </location>
</feature>
<feature type="initiator methionine" description="Removed" evidence="10">
    <location>
        <position position="1"/>
    </location>
</feature>
<dbReference type="GO" id="GO:0006047">
    <property type="term" value="P:UDP-N-acetylglucosamine metabolic process"/>
    <property type="evidence" value="ECO:0007669"/>
    <property type="project" value="TreeGrafter"/>
</dbReference>
<evidence type="ECO:0000256" key="1">
    <source>
        <dbReference type="ARBA" id="ARBA00001031"/>
    </source>
</evidence>
<keyword evidence="8" id="KW-0677">Repeat</keyword>
<dbReference type="InterPro" id="IPR005855">
    <property type="entry name" value="GFAT"/>
</dbReference>
<dbReference type="PROSITE" id="PS51278">
    <property type="entry name" value="GATASE_TYPE_2"/>
    <property type="match status" value="1"/>
</dbReference>
<dbReference type="PANTHER" id="PTHR10937:SF0">
    <property type="entry name" value="GLUTAMINE--FRUCTOSE-6-PHOSPHATE TRANSAMINASE (ISOMERIZING)"/>
    <property type="match status" value="1"/>
</dbReference>
<dbReference type="Proteomes" id="UP000218690">
    <property type="component" value="Unassembled WGS sequence"/>
</dbReference>
<evidence type="ECO:0000259" key="11">
    <source>
        <dbReference type="PROSITE" id="PS51278"/>
    </source>
</evidence>
<name>A0A2A4AJV4_9CORY</name>
<comment type="caution">
    <text evidence="13">The sequence shown here is derived from an EMBL/GenBank/DDBJ whole genome shotgun (WGS) entry which is preliminary data.</text>
</comment>
<evidence type="ECO:0000256" key="6">
    <source>
        <dbReference type="ARBA" id="ARBA00022576"/>
    </source>
</evidence>
<evidence type="ECO:0000313" key="14">
    <source>
        <dbReference type="Proteomes" id="UP000218690"/>
    </source>
</evidence>
<comment type="catalytic activity">
    <reaction evidence="1 10">
        <text>D-fructose 6-phosphate + L-glutamine = D-glucosamine 6-phosphate + L-glutamate</text>
        <dbReference type="Rhea" id="RHEA:13237"/>
        <dbReference type="ChEBI" id="CHEBI:29985"/>
        <dbReference type="ChEBI" id="CHEBI:58359"/>
        <dbReference type="ChEBI" id="CHEBI:58725"/>
        <dbReference type="ChEBI" id="CHEBI:61527"/>
        <dbReference type="EC" id="2.6.1.16"/>
    </reaction>
</comment>
<comment type="subunit">
    <text evidence="10">Homodimer.</text>
</comment>
<keyword evidence="9" id="KW-0315">Glutamine amidotransferase</keyword>
<dbReference type="SUPFAM" id="SSF56235">
    <property type="entry name" value="N-terminal nucleophile aminohydrolases (Ntn hydrolases)"/>
    <property type="match status" value="1"/>
</dbReference>
<gene>
    <name evidence="10 13" type="primary">glmS</name>
    <name evidence="13" type="ORF">COM45_01075</name>
</gene>
<evidence type="ECO:0000313" key="13">
    <source>
        <dbReference type="EMBL" id="PCC84035.1"/>
    </source>
</evidence>
<comment type="subcellular location">
    <subcellularLocation>
        <location evidence="2 10">Cytoplasm</location>
    </subcellularLocation>
</comment>
<feature type="active site" description="Nucleophile; for GATase activity" evidence="10">
    <location>
        <position position="2"/>
    </location>
</feature>
<dbReference type="PANTHER" id="PTHR10937">
    <property type="entry name" value="GLUCOSAMINE--FRUCTOSE-6-PHOSPHATE AMINOTRANSFERASE, ISOMERIZING"/>
    <property type="match status" value="1"/>
</dbReference>
<dbReference type="Pfam" id="PF13522">
    <property type="entry name" value="GATase_6"/>
    <property type="match status" value="1"/>
</dbReference>
<evidence type="ECO:0000256" key="8">
    <source>
        <dbReference type="ARBA" id="ARBA00022737"/>
    </source>
</evidence>
<dbReference type="GO" id="GO:0005829">
    <property type="term" value="C:cytosol"/>
    <property type="evidence" value="ECO:0007669"/>
    <property type="project" value="TreeGrafter"/>
</dbReference>